<evidence type="ECO:0000256" key="1">
    <source>
        <dbReference type="ARBA" id="ARBA00022803"/>
    </source>
</evidence>
<evidence type="ECO:0000256" key="2">
    <source>
        <dbReference type="PROSITE-ProRule" id="PRU00339"/>
    </source>
</evidence>
<keyword evidence="1 2" id="KW-0802">TPR repeat</keyword>
<sequence length="390" mass="39413">MSRAESEAARAEGNASFRKGRWTEAAAAYTRAIEADPSDSLPYANRAAAWLKLGRYAAAEADATRALERGGGVKASFRRAAARRAQGQLGAAGEDLRAVLAAEPNNAAAAAELEEVEREIRGARDVAEVKAAPVPAPPAVPAAEAKPAPAAPPAEPAASSSTKPALPPAEPTPTPQRNTSLLDASFGKPPPTLLPEPAPSPSPAAPTPAAPTPAAPASFASLRQARSRPAYAGGPAPPLLSTTVAMDEAAARATGFLRKKPQAPAPTPATPAAPSAPAPPDPASTAPGAGLALLRALAPLPPPQAHAYLRHYAPANVARITAPVLEPDSLGVLLSALGAGTPADAEWTRDVLAGLRATPRWRINAAMLSSAERAAGERAWALAGGQGPLV</sequence>
<feature type="region of interest" description="Disordered" evidence="3">
    <location>
        <begin position="257"/>
        <end position="287"/>
    </location>
</feature>
<protein>
    <recommendedName>
        <fullName evidence="6">RNA-polymerase II-associated protein 3-like C-terminal domain-containing protein</fullName>
    </recommendedName>
</protein>
<dbReference type="InterPro" id="IPR051966">
    <property type="entry name" value="RPAP3"/>
</dbReference>
<dbReference type="SUPFAM" id="SSF48452">
    <property type="entry name" value="TPR-like"/>
    <property type="match status" value="1"/>
</dbReference>
<dbReference type="EMBL" id="JBBXJM010000005">
    <property type="protein sequence ID" value="KAL1407150.1"/>
    <property type="molecule type" value="Genomic_DNA"/>
</dbReference>
<dbReference type="PROSITE" id="PS50005">
    <property type="entry name" value="TPR"/>
    <property type="match status" value="1"/>
</dbReference>
<evidence type="ECO:0008006" key="6">
    <source>
        <dbReference type="Google" id="ProtNLM"/>
    </source>
</evidence>
<dbReference type="GeneID" id="95987607"/>
<dbReference type="PANTHER" id="PTHR46423:SF1">
    <property type="entry name" value="RNA POLYMERASE II-ASSOCIATED PROTEIN 3"/>
    <property type="match status" value="1"/>
</dbReference>
<dbReference type="InterPro" id="IPR019734">
    <property type="entry name" value="TPR_rpt"/>
</dbReference>
<evidence type="ECO:0000256" key="3">
    <source>
        <dbReference type="SAM" id="MobiDB-lite"/>
    </source>
</evidence>
<dbReference type="RefSeq" id="XP_069207094.1">
    <property type="nucleotide sequence ID" value="XM_069355023.1"/>
</dbReference>
<dbReference type="SMART" id="SM00028">
    <property type="entry name" value="TPR"/>
    <property type="match status" value="3"/>
</dbReference>
<feature type="compositionally biased region" description="Pro residues" evidence="3">
    <location>
        <begin position="165"/>
        <end position="174"/>
    </location>
</feature>
<proteinExistence type="predicted"/>
<dbReference type="PANTHER" id="PTHR46423">
    <property type="entry name" value="RNA POLYMERASE II-ASSOCIATED PROTEIN 3"/>
    <property type="match status" value="1"/>
</dbReference>
<dbReference type="InterPro" id="IPR011990">
    <property type="entry name" value="TPR-like_helical_dom_sf"/>
</dbReference>
<accession>A0ABR3PXM9</accession>
<dbReference type="Proteomes" id="UP001565368">
    <property type="component" value="Unassembled WGS sequence"/>
</dbReference>
<feature type="compositionally biased region" description="Pro residues" evidence="3">
    <location>
        <begin position="263"/>
        <end position="282"/>
    </location>
</feature>
<feature type="repeat" description="TPR" evidence="2">
    <location>
        <begin position="6"/>
        <end position="39"/>
    </location>
</feature>
<evidence type="ECO:0000313" key="5">
    <source>
        <dbReference type="Proteomes" id="UP001565368"/>
    </source>
</evidence>
<organism evidence="4 5">
    <name type="scientific">Vanrija albida</name>
    <dbReference type="NCBI Taxonomy" id="181172"/>
    <lineage>
        <taxon>Eukaryota</taxon>
        <taxon>Fungi</taxon>
        <taxon>Dikarya</taxon>
        <taxon>Basidiomycota</taxon>
        <taxon>Agaricomycotina</taxon>
        <taxon>Tremellomycetes</taxon>
        <taxon>Trichosporonales</taxon>
        <taxon>Trichosporonaceae</taxon>
        <taxon>Vanrija</taxon>
    </lineage>
</organism>
<keyword evidence="5" id="KW-1185">Reference proteome</keyword>
<gene>
    <name evidence="4" type="ORF">Q8F55_006564</name>
</gene>
<dbReference type="Gene3D" id="1.25.40.10">
    <property type="entry name" value="Tetratricopeptide repeat domain"/>
    <property type="match status" value="1"/>
</dbReference>
<dbReference type="Pfam" id="PF13414">
    <property type="entry name" value="TPR_11"/>
    <property type="match status" value="1"/>
</dbReference>
<name>A0ABR3PXM9_9TREE</name>
<reference evidence="4 5" key="1">
    <citation type="submission" date="2023-08" db="EMBL/GenBank/DDBJ databases">
        <title>Annotated Genome Sequence of Vanrija albida AlHP1.</title>
        <authorList>
            <person name="Herzog R."/>
        </authorList>
    </citation>
    <scope>NUCLEOTIDE SEQUENCE [LARGE SCALE GENOMIC DNA]</scope>
    <source>
        <strain evidence="4 5">AlHP1</strain>
    </source>
</reference>
<comment type="caution">
    <text evidence="4">The sequence shown here is derived from an EMBL/GenBank/DDBJ whole genome shotgun (WGS) entry which is preliminary data.</text>
</comment>
<feature type="compositionally biased region" description="Pro residues" evidence="3">
    <location>
        <begin position="188"/>
        <end position="214"/>
    </location>
</feature>
<feature type="region of interest" description="Disordered" evidence="3">
    <location>
        <begin position="136"/>
        <end position="216"/>
    </location>
</feature>
<evidence type="ECO:0000313" key="4">
    <source>
        <dbReference type="EMBL" id="KAL1407150.1"/>
    </source>
</evidence>